<reference evidence="6" key="1">
    <citation type="submission" date="2022-11" db="EMBL/GenBank/DDBJ databases">
        <authorList>
            <person name="Petersen C."/>
        </authorList>
    </citation>
    <scope>NUCLEOTIDE SEQUENCE</scope>
    <source>
        <strain evidence="6">IBT 21917</strain>
    </source>
</reference>
<dbReference type="EC" id="2.3.1.39" evidence="1"/>
<feature type="domain" description="Malonyl-CoA:ACP transacylase (MAT)" evidence="5">
    <location>
        <begin position="39"/>
        <end position="356"/>
    </location>
</feature>
<comment type="caution">
    <text evidence="6">The sequence shown here is derived from an EMBL/GenBank/DDBJ whole genome shotgun (WGS) entry which is preliminary data.</text>
</comment>
<protein>
    <recommendedName>
        <fullName evidence="1">[acyl-carrier-protein] S-malonyltransferase</fullName>
        <ecNumber evidence="1">2.3.1.39</ecNumber>
    </recommendedName>
</protein>
<comment type="catalytic activity">
    <reaction evidence="4">
        <text>holo-[ACP] + malonyl-CoA = malonyl-[ACP] + CoA</text>
        <dbReference type="Rhea" id="RHEA:41792"/>
        <dbReference type="Rhea" id="RHEA-COMP:9623"/>
        <dbReference type="Rhea" id="RHEA-COMP:9685"/>
        <dbReference type="ChEBI" id="CHEBI:57287"/>
        <dbReference type="ChEBI" id="CHEBI:57384"/>
        <dbReference type="ChEBI" id="CHEBI:64479"/>
        <dbReference type="ChEBI" id="CHEBI:78449"/>
        <dbReference type="EC" id="2.3.1.39"/>
    </reaction>
</comment>
<dbReference type="GO" id="GO:0004314">
    <property type="term" value="F:[acyl-carrier-protein] S-malonyltransferase activity"/>
    <property type="evidence" value="ECO:0007669"/>
    <property type="project" value="UniProtKB-EC"/>
</dbReference>
<dbReference type="InterPro" id="IPR050858">
    <property type="entry name" value="Mal-CoA-ACP_Trans/PKS_FabD"/>
</dbReference>
<evidence type="ECO:0000256" key="3">
    <source>
        <dbReference type="ARBA" id="ARBA00023315"/>
    </source>
</evidence>
<keyword evidence="7" id="KW-1185">Reference proteome</keyword>
<dbReference type="InterPro" id="IPR016036">
    <property type="entry name" value="Malonyl_transacylase_ACP-bd"/>
</dbReference>
<organism evidence="6 7">
    <name type="scientific">Penicillium capsulatum</name>
    <dbReference type="NCBI Taxonomy" id="69766"/>
    <lineage>
        <taxon>Eukaryota</taxon>
        <taxon>Fungi</taxon>
        <taxon>Dikarya</taxon>
        <taxon>Ascomycota</taxon>
        <taxon>Pezizomycotina</taxon>
        <taxon>Eurotiomycetes</taxon>
        <taxon>Eurotiomycetidae</taxon>
        <taxon>Eurotiales</taxon>
        <taxon>Aspergillaceae</taxon>
        <taxon>Penicillium</taxon>
    </lineage>
</organism>
<evidence type="ECO:0000259" key="5">
    <source>
        <dbReference type="SMART" id="SM00827"/>
    </source>
</evidence>
<evidence type="ECO:0000313" key="7">
    <source>
        <dbReference type="Proteomes" id="UP001146351"/>
    </source>
</evidence>
<dbReference type="EMBL" id="JAPQKO010000003">
    <property type="protein sequence ID" value="KAJ5172271.1"/>
    <property type="molecule type" value="Genomic_DNA"/>
</dbReference>
<evidence type="ECO:0000256" key="1">
    <source>
        <dbReference type="ARBA" id="ARBA00013258"/>
    </source>
</evidence>
<dbReference type="InterPro" id="IPR016035">
    <property type="entry name" value="Acyl_Trfase/lysoPLipase"/>
</dbReference>
<dbReference type="Gene3D" id="3.30.70.250">
    <property type="entry name" value="Malonyl-CoA ACP transacylase, ACP-binding"/>
    <property type="match status" value="1"/>
</dbReference>
<dbReference type="AlphaFoldDB" id="A0A9W9LR45"/>
<dbReference type="SUPFAM" id="SSF55048">
    <property type="entry name" value="Probable ACP-binding domain of malonyl-CoA ACP transacylase"/>
    <property type="match status" value="1"/>
</dbReference>
<evidence type="ECO:0000256" key="4">
    <source>
        <dbReference type="ARBA" id="ARBA00048462"/>
    </source>
</evidence>
<gene>
    <name evidence="6" type="ORF">N7492_004864</name>
</gene>
<proteinExistence type="predicted"/>
<sequence length="375" mass="41278">MSSRVCPRRPLRLVQYAMQGVRTRGWSSASKRTLHTALFFPGHGVQRVGMANAWMDHFPRTTASLLEEMDAIVGYSLSRLISDGPNSKLNQTEHAQPAIMAISVLILRVLETEFGFHTSSRVNVTLGHSLGEFAALVAAGHLQFADALRLVRGRAEVMAQCTRQIAKQSGESYGMVALICEPEHLESLLQAIQDFLGLGVSRLDDTSYTTPAIQQVVVANINSPNQVVLSGSIQRIRSLLVQLRQFGGHDPRAVRLKSDSPFHSPMMNPAAEYNAMRFQRICPTIPVQRRPPASVVKTVPDTVRWWDSIRNLHQEKGVKRWIGIGPGKVGRNLVGKEVGRINTKGGGVWAASSPKEMEDMMIALEQTESEAQSAA</sequence>
<name>A0A9W9LR45_9EURO</name>
<accession>A0A9W9LR45</accession>
<dbReference type="PANTHER" id="PTHR42681">
    <property type="entry name" value="MALONYL-COA-ACYL CARRIER PROTEIN TRANSACYLASE, MITOCHONDRIAL"/>
    <property type="match status" value="1"/>
</dbReference>
<dbReference type="GO" id="GO:0006633">
    <property type="term" value="P:fatty acid biosynthetic process"/>
    <property type="evidence" value="ECO:0007669"/>
    <property type="project" value="TreeGrafter"/>
</dbReference>
<dbReference type="SUPFAM" id="SSF52151">
    <property type="entry name" value="FabD/lysophospholipase-like"/>
    <property type="match status" value="1"/>
</dbReference>
<dbReference type="InterPro" id="IPR014043">
    <property type="entry name" value="Acyl_transferase_dom"/>
</dbReference>
<dbReference type="GO" id="GO:0005739">
    <property type="term" value="C:mitochondrion"/>
    <property type="evidence" value="ECO:0007669"/>
    <property type="project" value="TreeGrafter"/>
</dbReference>
<dbReference type="Pfam" id="PF00698">
    <property type="entry name" value="Acyl_transf_1"/>
    <property type="match status" value="1"/>
</dbReference>
<dbReference type="PANTHER" id="PTHR42681:SF1">
    <property type="entry name" value="MALONYL-COA-ACYL CARRIER PROTEIN TRANSACYLASE, MITOCHONDRIAL"/>
    <property type="match status" value="1"/>
</dbReference>
<dbReference type="InterPro" id="IPR001227">
    <property type="entry name" value="Ac_transferase_dom_sf"/>
</dbReference>
<evidence type="ECO:0000313" key="6">
    <source>
        <dbReference type="EMBL" id="KAJ5172271.1"/>
    </source>
</evidence>
<reference evidence="6" key="2">
    <citation type="journal article" date="2023" name="IMA Fungus">
        <title>Comparative genomic study of the Penicillium genus elucidates a diverse pangenome and 15 lateral gene transfer events.</title>
        <authorList>
            <person name="Petersen C."/>
            <person name="Sorensen T."/>
            <person name="Nielsen M.R."/>
            <person name="Sondergaard T.E."/>
            <person name="Sorensen J.L."/>
            <person name="Fitzpatrick D.A."/>
            <person name="Frisvad J.C."/>
            <person name="Nielsen K.L."/>
        </authorList>
    </citation>
    <scope>NUCLEOTIDE SEQUENCE</scope>
    <source>
        <strain evidence="6">IBT 21917</strain>
    </source>
</reference>
<dbReference type="Gene3D" id="3.40.366.10">
    <property type="entry name" value="Malonyl-Coenzyme A Acyl Carrier Protein, domain 2"/>
    <property type="match status" value="1"/>
</dbReference>
<keyword evidence="3" id="KW-0012">Acyltransferase</keyword>
<dbReference type="SMART" id="SM00827">
    <property type="entry name" value="PKS_AT"/>
    <property type="match status" value="1"/>
</dbReference>
<dbReference type="Proteomes" id="UP001146351">
    <property type="component" value="Unassembled WGS sequence"/>
</dbReference>
<dbReference type="OrthoDB" id="541883at2759"/>
<evidence type="ECO:0000256" key="2">
    <source>
        <dbReference type="ARBA" id="ARBA00022679"/>
    </source>
</evidence>
<keyword evidence="2" id="KW-0808">Transferase</keyword>